<comment type="caution">
    <text evidence="2">The sequence shown here is derived from an EMBL/GenBank/DDBJ whole genome shotgun (WGS) entry which is preliminary data.</text>
</comment>
<evidence type="ECO:0000313" key="3">
    <source>
        <dbReference type="Proteomes" id="UP001500711"/>
    </source>
</evidence>
<gene>
    <name evidence="2" type="ORF">GCM10022267_72100</name>
</gene>
<dbReference type="InterPro" id="IPR036894">
    <property type="entry name" value="YbaB-like_sf"/>
</dbReference>
<organism evidence="2 3">
    <name type="scientific">Lentzea roselyniae</name>
    <dbReference type="NCBI Taxonomy" id="531940"/>
    <lineage>
        <taxon>Bacteria</taxon>
        <taxon>Bacillati</taxon>
        <taxon>Actinomycetota</taxon>
        <taxon>Actinomycetes</taxon>
        <taxon>Pseudonocardiales</taxon>
        <taxon>Pseudonocardiaceae</taxon>
        <taxon>Lentzea</taxon>
    </lineage>
</organism>
<sequence length="261" mass="28561">MGSNGNLGEEAFVPLDHIELADLNVPDDPQTRARFAEFTRPGGAELQPSETYEASDPVGLITVTVNRSQMVTNIRIRPRLFEQLSPEAFPAALYNTYITAVQRALAVESAHWLQSQESPSSLSEPGESSVDPADLSLEEFLARNRSRLDAIDAEYDAIRRQKQAPRTDTTEIRSPLGYLTMQVRDGGPVAIHGNPQALDNPSETVLAEEALHLFARAGFGVDPDERPRPAARSERPRSSGDDADDEYFDGFKVLGRGDGNG</sequence>
<proteinExistence type="predicted"/>
<dbReference type="Gene3D" id="3.30.1310.10">
    <property type="entry name" value="Nucleoid-associated protein YbaB-like domain"/>
    <property type="match status" value="1"/>
</dbReference>
<name>A0ABP7BZU0_9PSEU</name>
<dbReference type="EMBL" id="BAABBE010000028">
    <property type="protein sequence ID" value="GAA3674734.1"/>
    <property type="molecule type" value="Genomic_DNA"/>
</dbReference>
<dbReference type="Proteomes" id="UP001500711">
    <property type="component" value="Unassembled WGS sequence"/>
</dbReference>
<feature type="compositionally biased region" description="Basic and acidic residues" evidence="1">
    <location>
        <begin position="223"/>
        <end position="240"/>
    </location>
</feature>
<keyword evidence="3" id="KW-1185">Reference proteome</keyword>
<protein>
    <recommendedName>
        <fullName evidence="4">YbaB/EbfC DNA-binding family protein</fullName>
    </recommendedName>
</protein>
<reference evidence="3" key="1">
    <citation type="journal article" date="2019" name="Int. J. Syst. Evol. Microbiol.">
        <title>The Global Catalogue of Microorganisms (GCM) 10K type strain sequencing project: providing services to taxonomists for standard genome sequencing and annotation.</title>
        <authorList>
            <consortium name="The Broad Institute Genomics Platform"/>
            <consortium name="The Broad Institute Genome Sequencing Center for Infectious Disease"/>
            <person name="Wu L."/>
            <person name="Ma J."/>
        </authorList>
    </citation>
    <scope>NUCLEOTIDE SEQUENCE [LARGE SCALE GENOMIC DNA]</scope>
    <source>
        <strain evidence="3">JCM 17494</strain>
    </source>
</reference>
<evidence type="ECO:0000313" key="2">
    <source>
        <dbReference type="EMBL" id="GAA3674734.1"/>
    </source>
</evidence>
<accession>A0ABP7BZU0</accession>
<evidence type="ECO:0000256" key="1">
    <source>
        <dbReference type="SAM" id="MobiDB-lite"/>
    </source>
</evidence>
<evidence type="ECO:0008006" key="4">
    <source>
        <dbReference type="Google" id="ProtNLM"/>
    </source>
</evidence>
<feature type="region of interest" description="Disordered" evidence="1">
    <location>
        <begin position="218"/>
        <end position="261"/>
    </location>
</feature>